<dbReference type="Proteomes" id="UP000178599">
    <property type="component" value="Unassembled WGS sequence"/>
</dbReference>
<accession>A0A1G2CMM1</accession>
<proteinExistence type="predicted"/>
<protein>
    <submittedName>
        <fullName evidence="1">Uncharacterized protein</fullName>
    </submittedName>
</protein>
<dbReference type="EMBL" id="MHLE01000025">
    <property type="protein sequence ID" value="OGZ02633.1"/>
    <property type="molecule type" value="Genomic_DNA"/>
</dbReference>
<name>A0A1G2CMM1_9BACT</name>
<organism evidence="1 2">
    <name type="scientific">Candidatus Liptonbacteria bacterium RIFOXYB1_FULL_36_10</name>
    <dbReference type="NCBI Taxonomy" id="1798654"/>
    <lineage>
        <taxon>Bacteria</taxon>
        <taxon>Candidatus Liptoniibacteriota</taxon>
    </lineage>
</organism>
<reference evidence="1 2" key="1">
    <citation type="journal article" date="2016" name="Nat. Commun.">
        <title>Thousands of microbial genomes shed light on interconnected biogeochemical processes in an aquifer system.</title>
        <authorList>
            <person name="Anantharaman K."/>
            <person name="Brown C.T."/>
            <person name="Hug L.A."/>
            <person name="Sharon I."/>
            <person name="Castelle C.J."/>
            <person name="Probst A.J."/>
            <person name="Thomas B.C."/>
            <person name="Singh A."/>
            <person name="Wilkins M.J."/>
            <person name="Karaoz U."/>
            <person name="Brodie E.L."/>
            <person name="Williams K.H."/>
            <person name="Hubbard S.S."/>
            <person name="Banfield J.F."/>
        </authorList>
    </citation>
    <scope>NUCLEOTIDE SEQUENCE [LARGE SCALE GENOMIC DNA]</scope>
</reference>
<evidence type="ECO:0000313" key="1">
    <source>
        <dbReference type="EMBL" id="OGZ02633.1"/>
    </source>
</evidence>
<comment type="caution">
    <text evidence="1">The sequence shown here is derived from an EMBL/GenBank/DDBJ whole genome shotgun (WGS) entry which is preliminary data.</text>
</comment>
<dbReference type="AlphaFoldDB" id="A0A1G2CMM1"/>
<sequence length="251" mass="28866">MEGEKKMENGRLIYRTPDIKDIASQFVDLARTHNWNDGKIEFLKDEEEILFKIVRAAGFCVRGVELGRLTIQDKFDVEGENGERKRVNILCPFKVRDIEGDDYIFATGWLDCILRLAVYGGMKRVEKESREKLIKAVSMEIEKSVPLESIMFTKDGDLLVEYPSQSYTSGNFPYFVEHVKDKNVLGPCVGLHDSCGGWIDFKKSSSICNEIVCRKCRKKAVFSNEIKTFGELRRQLELTLAFRQCVRDNNI</sequence>
<gene>
    <name evidence="1" type="ORF">A2390_00175</name>
</gene>
<evidence type="ECO:0000313" key="2">
    <source>
        <dbReference type="Proteomes" id="UP000178599"/>
    </source>
</evidence>